<evidence type="ECO:0000313" key="3">
    <source>
        <dbReference type="EMBL" id="CAE6396227.1"/>
    </source>
</evidence>
<evidence type="ECO:0000256" key="1">
    <source>
        <dbReference type="SAM" id="MobiDB-lite"/>
    </source>
</evidence>
<feature type="compositionally biased region" description="Pro residues" evidence="1">
    <location>
        <begin position="229"/>
        <end position="244"/>
    </location>
</feature>
<feature type="region of interest" description="Disordered" evidence="1">
    <location>
        <begin position="224"/>
        <end position="282"/>
    </location>
</feature>
<accession>A0A8H2WRR8</accession>
<sequence>MGVSGLLVCLLTGSLAFTSGLIIHDTPIQRPFVTSQVDPFQLDGQRSWDAPPANDSYDNQIFFRLATLLQHWPNTRYPSGASIVPGTIPVGTTLYHGRSSAELPSRPDWLAFDSEHSALFTRGSNGHLFTFITTRSLRILYFDGSSAAKLTTGAADTQDFLAWGHIGNQTFSEEQALINDLCEWGKPFGIDGYVRMELSFEVMYCDLYQGIEVVSSLHILPTEVGRMPGGPPGKGPGGPAPPGEPNMHDHRPSRTDPILPPTPTGTRPSHPHFPEEPRPPHWKGALTPMRRRGFEAFQAGAWHHRAPGEVRVRLDVARLVTLYDPVLRSGAQARKGLEKVQHRGKGLSQDDIDIFRAWVIDSVRPDAPATSGVDWQALTTVIMDRYGSRLQYLQFLLNQDSISTNTTAIIQDVRTQLMVMLMPDLTSKTVPRKATSTPSSPAVQYSQARWRETQANEWVKPILDHCSSYLVSHLPRDTFAREERTLYAGVSGTLYEICRVLSLLWSEAYDPLPTIQPVDLINRWRGRVEELMQWLDWPMWNKCTPECDLDSICFIPTWPMGIGSGPGGKGEEDLTKIDWTPKCLPKTGENW</sequence>
<organism evidence="3 4">
    <name type="scientific">Rhizoctonia solani</name>
    <dbReference type="NCBI Taxonomy" id="456999"/>
    <lineage>
        <taxon>Eukaryota</taxon>
        <taxon>Fungi</taxon>
        <taxon>Dikarya</taxon>
        <taxon>Basidiomycota</taxon>
        <taxon>Agaricomycotina</taxon>
        <taxon>Agaricomycetes</taxon>
        <taxon>Cantharellales</taxon>
        <taxon>Ceratobasidiaceae</taxon>
        <taxon>Rhizoctonia</taxon>
    </lineage>
</organism>
<dbReference type="PANTHER" id="PTHR35204:SF1">
    <property type="entry name" value="ENTEROTOXIN"/>
    <property type="match status" value="1"/>
</dbReference>
<dbReference type="PANTHER" id="PTHR35204">
    <property type="entry name" value="YALI0A21131P"/>
    <property type="match status" value="1"/>
</dbReference>
<dbReference type="AlphaFoldDB" id="A0A8H2WRR8"/>
<name>A0A8H2WRR8_9AGAM</name>
<feature type="signal peptide" evidence="2">
    <location>
        <begin position="1"/>
        <end position="16"/>
    </location>
</feature>
<reference evidence="3" key="1">
    <citation type="submission" date="2021-01" db="EMBL/GenBank/DDBJ databases">
        <authorList>
            <person name="Kaushik A."/>
        </authorList>
    </citation>
    <scope>NUCLEOTIDE SEQUENCE</scope>
    <source>
        <strain evidence="3">AG4-R118</strain>
    </source>
</reference>
<comment type="caution">
    <text evidence="3">The sequence shown here is derived from an EMBL/GenBank/DDBJ whole genome shotgun (WGS) entry which is preliminary data.</text>
</comment>
<dbReference type="Proteomes" id="UP000663888">
    <property type="component" value="Unassembled WGS sequence"/>
</dbReference>
<dbReference type="EMBL" id="CAJMWX010000004">
    <property type="protein sequence ID" value="CAE6396227.1"/>
    <property type="molecule type" value="Genomic_DNA"/>
</dbReference>
<evidence type="ECO:0000313" key="4">
    <source>
        <dbReference type="Proteomes" id="UP000663888"/>
    </source>
</evidence>
<proteinExistence type="predicted"/>
<gene>
    <name evidence="3" type="ORF">RDB_LOCUS876</name>
</gene>
<dbReference type="InterPro" id="IPR038921">
    <property type="entry name" value="YOR389W-like"/>
</dbReference>
<protein>
    <submittedName>
        <fullName evidence="3">Uncharacterized protein</fullName>
    </submittedName>
</protein>
<evidence type="ECO:0000256" key="2">
    <source>
        <dbReference type="SAM" id="SignalP"/>
    </source>
</evidence>
<keyword evidence="2" id="KW-0732">Signal</keyword>
<feature type="chain" id="PRO_5034462385" evidence="2">
    <location>
        <begin position="17"/>
        <end position="591"/>
    </location>
</feature>